<feature type="domain" description="DUF5808" evidence="1">
    <location>
        <begin position="35"/>
        <end position="60"/>
    </location>
</feature>
<protein>
    <recommendedName>
        <fullName evidence="1">DUF5808 domain-containing protein</fullName>
    </recommendedName>
</protein>
<dbReference type="Pfam" id="PF19124">
    <property type="entry name" value="DUF5808"/>
    <property type="match status" value="1"/>
</dbReference>
<name>A0A6G9YKD4_9NOCA</name>
<keyword evidence="3" id="KW-1185">Reference proteome</keyword>
<evidence type="ECO:0000313" key="3">
    <source>
        <dbReference type="Proteomes" id="UP000503540"/>
    </source>
</evidence>
<dbReference type="EMBL" id="CP046172">
    <property type="protein sequence ID" value="QIS13664.1"/>
    <property type="molecule type" value="Genomic_DNA"/>
</dbReference>
<reference evidence="2 3" key="1">
    <citation type="journal article" date="2019" name="ACS Chem. Biol.">
        <title>Identification and Mobilization of a Cryptic Antibiotic Biosynthesis Gene Locus from a Human-Pathogenic Nocardia Isolate.</title>
        <authorList>
            <person name="Herisse M."/>
            <person name="Ishida K."/>
            <person name="Porter J.L."/>
            <person name="Howden B."/>
            <person name="Hertweck C."/>
            <person name="Stinear T.P."/>
            <person name="Pidot S.J."/>
        </authorList>
    </citation>
    <scope>NUCLEOTIDE SEQUENCE [LARGE SCALE GENOMIC DNA]</scope>
    <source>
        <strain evidence="2 3">AUSMDU00012717</strain>
    </source>
</reference>
<sequence length="64" mass="7690">MTSDRVPEPEGKVLGIPYDWRRPTGARIKARWWNPDDPRLFTPKSFGWGYGLNLYRLFHWGRRD</sequence>
<accession>A0A6G9YKD4</accession>
<dbReference type="RefSeq" id="WP_167476175.1">
    <property type="nucleotide sequence ID" value="NZ_CP046172.1"/>
</dbReference>
<dbReference type="Proteomes" id="UP000503540">
    <property type="component" value="Chromosome"/>
</dbReference>
<evidence type="ECO:0000313" key="2">
    <source>
        <dbReference type="EMBL" id="QIS13664.1"/>
    </source>
</evidence>
<proteinExistence type="predicted"/>
<evidence type="ECO:0000259" key="1">
    <source>
        <dbReference type="Pfam" id="PF19124"/>
    </source>
</evidence>
<dbReference type="InterPro" id="IPR043831">
    <property type="entry name" value="DUF5808"/>
</dbReference>
<dbReference type="AlphaFoldDB" id="A0A6G9YKD4"/>
<gene>
    <name evidence="2" type="ORF">F5544_29095</name>
</gene>
<organism evidence="2 3">
    <name type="scientific">Nocardia arthritidis</name>
    <dbReference type="NCBI Taxonomy" id="228602"/>
    <lineage>
        <taxon>Bacteria</taxon>
        <taxon>Bacillati</taxon>
        <taxon>Actinomycetota</taxon>
        <taxon>Actinomycetes</taxon>
        <taxon>Mycobacteriales</taxon>
        <taxon>Nocardiaceae</taxon>
        <taxon>Nocardia</taxon>
    </lineage>
</organism>
<dbReference type="KEGG" id="nah:F5544_29095"/>